<dbReference type="RefSeq" id="XP_022825391.1">
    <property type="nucleotide sequence ID" value="XM_022969623.1"/>
</dbReference>
<dbReference type="Proteomes" id="UP000301870">
    <property type="component" value="Chromosome 21"/>
</dbReference>
<dbReference type="GO" id="GO:0015074">
    <property type="term" value="P:DNA integration"/>
    <property type="evidence" value="ECO:0007669"/>
    <property type="project" value="InterPro"/>
</dbReference>
<evidence type="ECO:0000259" key="2">
    <source>
        <dbReference type="PROSITE" id="PS50878"/>
    </source>
</evidence>
<dbReference type="SUPFAM" id="SSF56672">
    <property type="entry name" value="DNA/RNA polymerases"/>
    <property type="match status" value="1"/>
</dbReference>
<organism evidence="4 5">
    <name type="scientific">Spodoptera litura</name>
    <name type="common">Asian cotton leafworm</name>
    <dbReference type="NCBI Taxonomy" id="69820"/>
    <lineage>
        <taxon>Eukaryota</taxon>
        <taxon>Metazoa</taxon>
        <taxon>Ecdysozoa</taxon>
        <taxon>Arthropoda</taxon>
        <taxon>Hexapoda</taxon>
        <taxon>Insecta</taxon>
        <taxon>Pterygota</taxon>
        <taxon>Neoptera</taxon>
        <taxon>Endopterygota</taxon>
        <taxon>Lepidoptera</taxon>
        <taxon>Glossata</taxon>
        <taxon>Ditrysia</taxon>
        <taxon>Noctuoidea</taxon>
        <taxon>Noctuidae</taxon>
        <taxon>Amphipyrinae</taxon>
        <taxon>Spodoptera</taxon>
    </lineage>
</organism>
<evidence type="ECO:0000313" key="4">
    <source>
        <dbReference type="Proteomes" id="UP000301870"/>
    </source>
</evidence>
<dbReference type="AlphaFoldDB" id="A0A9J7E750"/>
<proteinExistence type="predicted"/>
<dbReference type="Gene3D" id="3.30.70.270">
    <property type="match status" value="1"/>
</dbReference>
<keyword evidence="4" id="KW-1185">Reference proteome</keyword>
<accession>A0A9J7E750</accession>
<name>A0A9J7E750_SPOLT</name>
<dbReference type="InterPro" id="IPR043128">
    <property type="entry name" value="Rev_trsase/Diguanyl_cyclase"/>
</dbReference>
<sequence length="574" mass="66637">MLPEHFKLEDYRTVCKLLQKNDYMATIDLKNAYYMINIELKYRKYLRFYFDGKLYQFTVLPFGLCTAPLLFTKIFKPILSVIRKRGIRVVQYLDDTCIIAKSYSECKNQVNYILNLFENLGFLVNYKKCNIIPKTECKFLGFIFNSEYMIISIDQEKRQRCVELLSKLKHKISIRFLAQVLGTLVSVCPAIRYGMLYTKHLERIKYLSLLSSNDNFESIITLPNSCQEDIAWWLTNIKTAMCPIRKNKFVLEIETDASLTGWGARCNNKTASGPWTQEEAKLHINMLELHAAFLGLKCFAKDKHDCEILLRIDNTTAISYINRLGGIQHQHLHNISKYIWQWCESKNIWIYASYINTKNNLIADFESRKKIGHTEWELGNKYFKNKYTTCDNLELCSKKAVTLLVLATGHRAQTICAIDIDNIKIETDFVFIQVDKILKTSAPNRMQPFIKLPFFTDRPHVCPAKAVIDYLNITKNIRGDFKNLFLSFKKPYKPVTVSSISRWIKSMLQESGININTFSAHSTRHASTSAALQRGVSIDEIRRTAGWTDSSTCFARFYNRPIRSESFTEAILRS</sequence>
<dbReference type="InterPro" id="IPR013762">
    <property type="entry name" value="Integrase-like_cat_sf"/>
</dbReference>
<dbReference type="InterPro" id="IPR000477">
    <property type="entry name" value="RT_dom"/>
</dbReference>
<dbReference type="Pfam" id="PF00078">
    <property type="entry name" value="RVT_1"/>
    <property type="match status" value="1"/>
</dbReference>
<evidence type="ECO:0000256" key="1">
    <source>
        <dbReference type="ARBA" id="ARBA00023172"/>
    </source>
</evidence>
<evidence type="ECO:0000259" key="3">
    <source>
        <dbReference type="PROSITE" id="PS51898"/>
    </source>
</evidence>
<keyword evidence="1" id="KW-0233">DNA recombination</keyword>
<dbReference type="OrthoDB" id="2897838at2759"/>
<dbReference type="Pfam" id="PF00589">
    <property type="entry name" value="Phage_integrase"/>
    <property type="match status" value="1"/>
</dbReference>
<feature type="domain" description="Tyr recombinase" evidence="3">
    <location>
        <begin position="366"/>
        <end position="572"/>
    </location>
</feature>
<reference evidence="5" key="1">
    <citation type="submission" date="2025-08" db="UniProtKB">
        <authorList>
            <consortium name="RefSeq"/>
        </authorList>
    </citation>
    <scope>IDENTIFICATION</scope>
    <source>
        <strain evidence="5">Ishihara</strain>
        <tissue evidence="5">Whole body</tissue>
    </source>
</reference>
<dbReference type="SUPFAM" id="SSF56349">
    <property type="entry name" value="DNA breaking-rejoining enzymes"/>
    <property type="match status" value="1"/>
</dbReference>
<dbReference type="InterPro" id="IPR043502">
    <property type="entry name" value="DNA/RNA_pol_sf"/>
</dbReference>
<dbReference type="KEGG" id="sliu:111355618"/>
<dbReference type="CDD" id="cd00397">
    <property type="entry name" value="DNA_BRE_C"/>
    <property type="match status" value="1"/>
</dbReference>
<dbReference type="InterPro" id="IPR052055">
    <property type="entry name" value="Hepadnavirus_pol/RT"/>
</dbReference>
<evidence type="ECO:0000313" key="5">
    <source>
        <dbReference type="RefSeq" id="XP_022825391.1"/>
    </source>
</evidence>
<dbReference type="GeneID" id="111355618"/>
<dbReference type="PANTHER" id="PTHR33050:SF7">
    <property type="entry name" value="RIBONUCLEASE H"/>
    <property type="match status" value="1"/>
</dbReference>
<gene>
    <name evidence="5" type="primary">LOC111355618</name>
</gene>
<dbReference type="GO" id="GO:0006310">
    <property type="term" value="P:DNA recombination"/>
    <property type="evidence" value="ECO:0007669"/>
    <property type="project" value="UniProtKB-KW"/>
</dbReference>
<protein>
    <submittedName>
        <fullName evidence="5">Uncharacterized protein LOC111355618</fullName>
    </submittedName>
</protein>
<dbReference type="GO" id="GO:0003677">
    <property type="term" value="F:DNA binding"/>
    <property type="evidence" value="ECO:0007669"/>
    <property type="project" value="InterPro"/>
</dbReference>
<dbReference type="PROSITE" id="PS51898">
    <property type="entry name" value="TYR_RECOMBINASE"/>
    <property type="match status" value="1"/>
</dbReference>
<dbReference type="PANTHER" id="PTHR33050">
    <property type="entry name" value="REVERSE TRANSCRIPTASE DOMAIN-CONTAINING PROTEIN"/>
    <property type="match status" value="1"/>
</dbReference>
<dbReference type="Gene3D" id="1.10.443.10">
    <property type="entry name" value="Intergrase catalytic core"/>
    <property type="match status" value="1"/>
</dbReference>
<dbReference type="CDD" id="cd03714">
    <property type="entry name" value="RT_DIRS1"/>
    <property type="match status" value="1"/>
</dbReference>
<feature type="domain" description="Reverse transcriptase" evidence="2">
    <location>
        <begin position="1"/>
        <end position="144"/>
    </location>
</feature>
<dbReference type="GO" id="GO:0071897">
    <property type="term" value="P:DNA biosynthetic process"/>
    <property type="evidence" value="ECO:0007669"/>
    <property type="project" value="UniProtKB-ARBA"/>
</dbReference>
<dbReference type="InterPro" id="IPR002104">
    <property type="entry name" value="Integrase_catalytic"/>
</dbReference>
<dbReference type="CDD" id="cd09275">
    <property type="entry name" value="RNase_HI_RT_DIRS1"/>
    <property type="match status" value="1"/>
</dbReference>
<dbReference type="InterPro" id="IPR011010">
    <property type="entry name" value="DNA_brk_join_enz"/>
</dbReference>
<dbReference type="PROSITE" id="PS50878">
    <property type="entry name" value="RT_POL"/>
    <property type="match status" value="1"/>
</dbReference>